<dbReference type="EnsemblPlants" id="KQK23715">
    <property type="protein sequence ID" value="KQK23715"/>
    <property type="gene ID" value="BRADI_1g75601v3"/>
</dbReference>
<evidence type="ECO:0000313" key="6">
    <source>
        <dbReference type="Proteomes" id="UP000008810"/>
    </source>
</evidence>
<evidence type="ECO:0000259" key="3">
    <source>
        <dbReference type="PROSITE" id="PS50158"/>
    </source>
</evidence>
<dbReference type="STRING" id="15368.A0A0Q3K1J0"/>
<dbReference type="InterPro" id="IPR036875">
    <property type="entry name" value="Znf_CCHC_sf"/>
</dbReference>
<evidence type="ECO:0000313" key="4">
    <source>
        <dbReference type="EMBL" id="KQK23715.1"/>
    </source>
</evidence>
<reference evidence="4" key="2">
    <citation type="submission" date="2017-06" db="EMBL/GenBank/DDBJ databases">
        <title>WGS assembly of Brachypodium distachyon.</title>
        <authorList>
            <consortium name="The International Brachypodium Initiative"/>
            <person name="Lucas S."/>
            <person name="Harmon-Smith M."/>
            <person name="Lail K."/>
            <person name="Tice H."/>
            <person name="Grimwood J."/>
            <person name="Bruce D."/>
            <person name="Barry K."/>
            <person name="Shu S."/>
            <person name="Lindquist E."/>
            <person name="Wang M."/>
            <person name="Pitluck S."/>
            <person name="Vogel J.P."/>
            <person name="Garvin D.F."/>
            <person name="Mockler T.C."/>
            <person name="Schmutz J."/>
            <person name="Rokhsar D."/>
            <person name="Bevan M.W."/>
        </authorList>
    </citation>
    <scope>NUCLEOTIDE SEQUENCE</scope>
    <source>
        <strain evidence="4">Bd21</strain>
    </source>
</reference>
<dbReference type="InParanoid" id="A0A0Q3K1J0"/>
<dbReference type="InterPro" id="IPR053253">
    <property type="entry name" value="Sex_diff_modulator"/>
</dbReference>
<accession>A0A0Q3K1J0</accession>
<evidence type="ECO:0000256" key="1">
    <source>
        <dbReference type="PROSITE-ProRule" id="PRU00047"/>
    </source>
</evidence>
<feature type="non-terminal residue" evidence="4">
    <location>
        <position position="1"/>
    </location>
</feature>
<dbReference type="SMART" id="SM00343">
    <property type="entry name" value="ZnF_C2HC"/>
    <property type="match status" value="2"/>
</dbReference>
<dbReference type="PROSITE" id="PS50158">
    <property type="entry name" value="ZF_CCHC"/>
    <property type="match status" value="1"/>
</dbReference>
<dbReference type="Gramene" id="KQK23715">
    <property type="protein sequence ID" value="KQK23715"/>
    <property type="gene ID" value="BRADI_1g75601v3"/>
</dbReference>
<evidence type="ECO:0000256" key="2">
    <source>
        <dbReference type="SAM" id="MobiDB-lite"/>
    </source>
</evidence>
<dbReference type="Proteomes" id="UP000008810">
    <property type="component" value="Chromosome 1"/>
</dbReference>
<reference evidence="5" key="3">
    <citation type="submission" date="2018-08" db="UniProtKB">
        <authorList>
            <consortium name="EnsemblPlants"/>
        </authorList>
    </citation>
    <scope>IDENTIFICATION</scope>
    <source>
        <strain evidence="5">cv. Bd21</strain>
    </source>
</reference>
<feature type="compositionally biased region" description="Basic and acidic residues" evidence="2">
    <location>
        <begin position="402"/>
        <end position="413"/>
    </location>
</feature>
<protein>
    <recommendedName>
        <fullName evidence="3">CCHC-type domain-containing protein</fullName>
    </recommendedName>
</protein>
<reference evidence="4 5" key="1">
    <citation type="journal article" date="2010" name="Nature">
        <title>Genome sequencing and analysis of the model grass Brachypodium distachyon.</title>
        <authorList>
            <consortium name="International Brachypodium Initiative"/>
        </authorList>
    </citation>
    <scope>NUCLEOTIDE SEQUENCE [LARGE SCALE GENOMIC DNA]</scope>
    <source>
        <strain evidence="4 5">Bd21</strain>
    </source>
</reference>
<evidence type="ECO:0000313" key="5">
    <source>
        <dbReference type="EnsemblPlants" id="KQK23715"/>
    </source>
</evidence>
<sequence length="497" mass="54488">ARVRAKAASAVVSAAPNVNNIDEESQGRTLVSPRHRRGPAGLPRSRPGNYAGQHRAGEALNAAGHGYGYKKRFRGECFRCLQPGHRKAECRDPLWCTACKLVGHLARQCPSKRRTASGSGNMGSRGLSSLGAARSGDRPGEAHRRPLEDFAVITSSPAMGEMTGMLRATAMVITAHAGFAHLSNVAIGRALVEDLHLRPEVVARDLARDAGVFTFQGVPFTLSPWTPTQDGTHYQWKYYCRLAVEKLPLQAWNVRALQELPPGKCLVDCIEEQSESLHNAEFCFVWVWAFNPDRLPRVLYTDIVDTIAEPRARHGQLVGHPRDDGREGPKFRVLVHLDTTKDFSPLEPLSPVSVAFGLPSGSLEDFRPWPVVERFSYTKHLVNGIEPPPPPRASVHSRLGAGRRDEDADRGGDGRGSSRRRFRSWREALLRGRDYNARADEAVAPTRSRATTPVKQTTVKIARMSRCGADTEMPLVTVVGPSCELTLGPPRSSSGTS</sequence>
<feature type="compositionally biased region" description="Basic and acidic residues" evidence="2">
    <location>
        <begin position="135"/>
        <end position="146"/>
    </location>
</feature>
<keyword evidence="6" id="KW-1185">Reference proteome</keyword>
<organism evidence="4">
    <name type="scientific">Brachypodium distachyon</name>
    <name type="common">Purple false brome</name>
    <name type="synonym">Trachynia distachya</name>
    <dbReference type="NCBI Taxonomy" id="15368"/>
    <lineage>
        <taxon>Eukaryota</taxon>
        <taxon>Viridiplantae</taxon>
        <taxon>Streptophyta</taxon>
        <taxon>Embryophyta</taxon>
        <taxon>Tracheophyta</taxon>
        <taxon>Spermatophyta</taxon>
        <taxon>Magnoliopsida</taxon>
        <taxon>Liliopsida</taxon>
        <taxon>Poales</taxon>
        <taxon>Poaceae</taxon>
        <taxon>BOP clade</taxon>
        <taxon>Pooideae</taxon>
        <taxon>Stipodae</taxon>
        <taxon>Brachypodieae</taxon>
        <taxon>Brachypodium</taxon>
    </lineage>
</organism>
<keyword evidence="1" id="KW-0862">Zinc</keyword>
<feature type="region of interest" description="Disordered" evidence="2">
    <location>
        <begin position="382"/>
        <end position="421"/>
    </location>
</feature>
<dbReference type="PANTHER" id="PTHR33087:SF21">
    <property type="entry name" value="OS03G0782100 PROTEIN"/>
    <property type="match status" value="1"/>
</dbReference>
<feature type="region of interest" description="Disordered" evidence="2">
    <location>
        <begin position="110"/>
        <end position="146"/>
    </location>
</feature>
<dbReference type="PANTHER" id="PTHR33087">
    <property type="entry name" value="OS07G0539200 PROTEIN"/>
    <property type="match status" value="1"/>
</dbReference>
<dbReference type="GO" id="GO:0003676">
    <property type="term" value="F:nucleic acid binding"/>
    <property type="evidence" value="ECO:0007669"/>
    <property type="project" value="InterPro"/>
</dbReference>
<proteinExistence type="predicted"/>
<feature type="domain" description="CCHC-type" evidence="3">
    <location>
        <begin position="77"/>
        <end position="92"/>
    </location>
</feature>
<dbReference type="SUPFAM" id="SSF57756">
    <property type="entry name" value="Retrovirus zinc finger-like domains"/>
    <property type="match status" value="1"/>
</dbReference>
<gene>
    <name evidence="4" type="ORF">BRADI_1g75601v3</name>
</gene>
<keyword evidence="1" id="KW-0863">Zinc-finger</keyword>
<dbReference type="GO" id="GO:0008270">
    <property type="term" value="F:zinc ion binding"/>
    <property type="evidence" value="ECO:0007669"/>
    <property type="project" value="UniProtKB-KW"/>
</dbReference>
<dbReference type="EMBL" id="CM000880">
    <property type="protein sequence ID" value="KQK23715.1"/>
    <property type="molecule type" value="Genomic_DNA"/>
</dbReference>
<dbReference type="Gene3D" id="4.10.60.10">
    <property type="entry name" value="Zinc finger, CCHC-type"/>
    <property type="match status" value="1"/>
</dbReference>
<dbReference type="InterPro" id="IPR001878">
    <property type="entry name" value="Znf_CCHC"/>
</dbReference>
<name>A0A0Q3K1J0_BRADI</name>
<feature type="region of interest" description="Disordered" evidence="2">
    <location>
        <begin position="25"/>
        <end position="48"/>
    </location>
</feature>
<dbReference type="AlphaFoldDB" id="A0A0Q3K1J0"/>
<keyword evidence="1" id="KW-0479">Metal-binding</keyword>
<dbReference type="OrthoDB" id="693750at2759"/>